<gene>
    <name evidence="18" type="ORF">BLA17378_06566</name>
</gene>
<keyword evidence="13" id="KW-1015">Disulfide bond</keyword>
<evidence type="ECO:0000256" key="14">
    <source>
        <dbReference type="ARBA" id="ARBA00023284"/>
    </source>
</evidence>
<evidence type="ECO:0000256" key="4">
    <source>
        <dbReference type="ARBA" id="ARBA00012622"/>
    </source>
</evidence>
<evidence type="ECO:0000256" key="7">
    <source>
        <dbReference type="ARBA" id="ARBA00022694"/>
    </source>
</evidence>
<evidence type="ECO:0000256" key="8">
    <source>
        <dbReference type="ARBA" id="ARBA00022723"/>
    </source>
</evidence>
<evidence type="ECO:0000256" key="12">
    <source>
        <dbReference type="ARBA" id="ARBA00023014"/>
    </source>
</evidence>
<evidence type="ECO:0000256" key="10">
    <source>
        <dbReference type="ARBA" id="ARBA00023002"/>
    </source>
</evidence>
<evidence type="ECO:0000256" key="3">
    <source>
        <dbReference type="ARBA" id="ARBA00008207"/>
    </source>
</evidence>
<protein>
    <recommendedName>
        <fullName evidence="5">Epoxyqueuosine reductase QueH</fullName>
        <ecNumber evidence="4">1.17.99.6</ecNumber>
    </recommendedName>
    <alternativeName>
        <fullName evidence="15">Queuosine biosynthesis protein QueH</fullName>
    </alternativeName>
</protein>
<keyword evidence="12" id="KW-0411">Iron-sulfur</keyword>
<evidence type="ECO:0000313" key="18">
    <source>
        <dbReference type="EMBL" id="VWD20479.1"/>
    </source>
</evidence>
<comment type="catalytic activity">
    <reaction evidence="16">
        <text>epoxyqueuosine(34) in tRNA + AH2 = queuosine(34) in tRNA + A + H2O</text>
        <dbReference type="Rhea" id="RHEA:32159"/>
        <dbReference type="Rhea" id="RHEA-COMP:18571"/>
        <dbReference type="Rhea" id="RHEA-COMP:18582"/>
        <dbReference type="ChEBI" id="CHEBI:13193"/>
        <dbReference type="ChEBI" id="CHEBI:15377"/>
        <dbReference type="ChEBI" id="CHEBI:17499"/>
        <dbReference type="ChEBI" id="CHEBI:194431"/>
        <dbReference type="ChEBI" id="CHEBI:194443"/>
        <dbReference type="EC" id="1.17.99.6"/>
    </reaction>
</comment>
<evidence type="ECO:0000256" key="17">
    <source>
        <dbReference type="SAM" id="MobiDB-lite"/>
    </source>
</evidence>
<dbReference type="PANTHER" id="PTHR36701">
    <property type="entry name" value="EPOXYQUEUOSINE REDUCTASE QUEH"/>
    <property type="match status" value="1"/>
</dbReference>
<name>A0ABY6Y1I7_9BURK</name>
<keyword evidence="19" id="KW-1185">Reference proteome</keyword>
<dbReference type="EMBL" id="CABVQG010000032">
    <property type="protein sequence ID" value="VWD20479.1"/>
    <property type="molecule type" value="Genomic_DNA"/>
</dbReference>
<dbReference type="Proteomes" id="UP000494120">
    <property type="component" value="Unassembled WGS sequence"/>
</dbReference>
<keyword evidence="10" id="KW-0560">Oxidoreductase</keyword>
<comment type="caution">
    <text evidence="18">The sequence shown here is derived from an EMBL/GenBank/DDBJ whole genome shotgun (WGS) entry which is preliminary data.</text>
</comment>
<evidence type="ECO:0000256" key="5">
    <source>
        <dbReference type="ARBA" id="ARBA00016895"/>
    </source>
</evidence>
<feature type="region of interest" description="Disordered" evidence="17">
    <location>
        <begin position="80"/>
        <end position="103"/>
    </location>
</feature>
<evidence type="ECO:0000256" key="15">
    <source>
        <dbReference type="ARBA" id="ARBA00031446"/>
    </source>
</evidence>
<evidence type="ECO:0000256" key="2">
    <source>
        <dbReference type="ARBA" id="ARBA00004691"/>
    </source>
</evidence>
<dbReference type="InterPro" id="IPR003828">
    <property type="entry name" value="QueH"/>
</dbReference>
<reference evidence="18 19" key="1">
    <citation type="submission" date="2019-09" db="EMBL/GenBank/DDBJ databases">
        <authorList>
            <person name="Depoorter E."/>
        </authorList>
    </citation>
    <scope>NUCLEOTIDE SEQUENCE [LARGE SCALE GENOMIC DNA]</scope>
    <source>
        <strain evidence="18 19">R-17378</strain>
    </source>
</reference>
<evidence type="ECO:0000256" key="11">
    <source>
        <dbReference type="ARBA" id="ARBA00023004"/>
    </source>
</evidence>
<accession>A0ABY6Y1I7</accession>
<organism evidence="18 19">
    <name type="scientific">Burkholderia aenigmatica</name>
    <dbReference type="NCBI Taxonomy" id="2015348"/>
    <lineage>
        <taxon>Bacteria</taxon>
        <taxon>Pseudomonadati</taxon>
        <taxon>Pseudomonadota</taxon>
        <taxon>Betaproteobacteria</taxon>
        <taxon>Burkholderiales</taxon>
        <taxon>Burkholderiaceae</taxon>
        <taxon>Burkholderia</taxon>
        <taxon>Burkholderia cepacia complex</taxon>
    </lineage>
</organism>
<evidence type="ECO:0000256" key="1">
    <source>
        <dbReference type="ARBA" id="ARBA00002268"/>
    </source>
</evidence>
<evidence type="ECO:0000256" key="6">
    <source>
        <dbReference type="ARBA" id="ARBA00022485"/>
    </source>
</evidence>
<sequence length="103" mass="11743">MEHENEPEPERGVRCTMCFDMRFERAACYPGLMSRECNRNKGGGSARMIEISKRDTFYQQEYCGCAYSLRDTNLQRKANGREPIGIGTMYDTKDAPEGGNQES</sequence>
<keyword evidence="14" id="KW-0676">Redox-active center</keyword>
<keyword evidence="7" id="KW-0819">tRNA processing</keyword>
<dbReference type="PANTHER" id="PTHR36701:SF1">
    <property type="entry name" value="EPOXYQUEUOSINE REDUCTASE QUEH"/>
    <property type="match status" value="1"/>
</dbReference>
<comment type="pathway">
    <text evidence="2">tRNA modification; tRNA-queuosine biosynthesis.</text>
</comment>
<evidence type="ECO:0000256" key="13">
    <source>
        <dbReference type="ARBA" id="ARBA00023157"/>
    </source>
</evidence>
<dbReference type="Pfam" id="PF02677">
    <property type="entry name" value="QueH"/>
    <property type="match status" value="1"/>
</dbReference>
<evidence type="ECO:0000313" key="19">
    <source>
        <dbReference type="Proteomes" id="UP000494120"/>
    </source>
</evidence>
<keyword evidence="9" id="KW-0671">Queuosine biosynthesis</keyword>
<proteinExistence type="inferred from homology"/>
<dbReference type="EC" id="1.17.99.6" evidence="4"/>
<keyword evidence="11" id="KW-0408">Iron</keyword>
<evidence type="ECO:0000256" key="16">
    <source>
        <dbReference type="ARBA" id="ARBA00047415"/>
    </source>
</evidence>
<comment type="function">
    <text evidence="1">Catalyzes the conversion of epoxyqueuosine (oQ) to queuosine (Q), which is a hypermodified base found in the wobble positions of tRNA(Asp), tRNA(Asn), tRNA(His) and tRNA(Tyr).</text>
</comment>
<comment type="similarity">
    <text evidence="3">Belongs to the QueH family.</text>
</comment>
<evidence type="ECO:0000256" key="9">
    <source>
        <dbReference type="ARBA" id="ARBA00022785"/>
    </source>
</evidence>
<keyword evidence="6" id="KW-0004">4Fe-4S</keyword>
<keyword evidence="8" id="KW-0479">Metal-binding</keyword>